<organism evidence="2 3">
    <name type="scientific">Agromyces fucosus</name>
    <dbReference type="NCBI Taxonomy" id="41985"/>
    <lineage>
        <taxon>Bacteria</taxon>
        <taxon>Bacillati</taxon>
        <taxon>Actinomycetota</taxon>
        <taxon>Actinomycetes</taxon>
        <taxon>Micrococcales</taxon>
        <taxon>Microbacteriaceae</taxon>
        <taxon>Agromyces</taxon>
    </lineage>
</organism>
<name>A0A4Q2JNK6_9MICO</name>
<feature type="transmembrane region" description="Helical" evidence="1">
    <location>
        <begin position="83"/>
        <end position="106"/>
    </location>
</feature>
<keyword evidence="1" id="KW-0472">Membrane</keyword>
<comment type="caution">
    <text evidence="2">The sequence shown here is derived from an EMBL/GenBank/DDBJ whole genome shotgun (WGS) entry which is preliminary data.</text>
</comment>
<dbReference type="EMBL" id="SDPO01000002">
    <property type="protein sequence ID" value="RXZ49612.1"/>
    <property type="molecule type" value="Genomic_DNA"/>
</dbReference>
<sequence>MPPLAIVVVALSMASIVLPTVLAGGATYPSPFGDGDAIVAYFREHELSVLIAALLQFAASVPLAIFAAAATTRLTQLGVRAPGVSIGFAGGIIAAASMALSAGFSWALTRPELLEEPGIVRLLHDLAFFAGGPGFIVPLGLLIAGLAVPGLLAGLLPRWHAWAGLVLAGLAMVATLVVAIPELAVLLPIVRFPSFAWIVLCAFLLPLRRADVARPARNRSDATSEPRS</sequence>
<gene>
    <name evidence="2" type="ORF">ESP57_09940</name>
</gene>
<evidence type="ECO:0000313" key="3">
    <source>
        <dbReference type="Proteomes" id="UP000292935"/>
    </source>
</evidence>
<keyword evidence="1" id="KW-0812">Transmembrane</keyword>
<protein>
    <recommendedName>
        <fullName evidence="4">DUF4386 domain-containing protein</fullName>
    </recommendedName>
</protein>
<dbReference type="AlphaFoldDB" id="A0A4Q2JNK6"/>
<feature type="transmembrane region" description="Helical" evidence="1">
    <location>
        <begin position="186"/>
        <end position="207"/>
    </location>
</feature>
<dbReference type="OrthoDB" id="668928at2"/>
<dbReference type="Proteomes" id="UP000292935">
    <property type="component" value="Unassembled WGS sequence"/>
</dbReference>
<keyword evidence="1" id="KW-1133">Transmembrane helix</keyword>
<evidence type="ECO:0000313" key="2">
    <source>
        <dbReference type="EMBL" id="RXZ49612.1"/>
    </source>
</evidence>
<evidence type="ECO:0008006" key="4">
    <source>
        <dbReference type="Google" id="ProtNLM"/>
    </source>
</evidence>
<feature type="transmembrane region" description="Helical" evidence="1">
    <location>
        <begin position="126"/>
        <end position="152"/>
    </location>
</feature>
<proteinExistence type="predicted"/>
<feature type="transmembrane region" description="Helical" evidence="1">
    <location>
        <begin position="47"/>
        <end position="71"/>
    </location>
</feature>
<accession>A0A4Q2JNK6</accession>
<feature type="transmembrane region" description="Helical" evidence="1">
    <location>
        <begin position="159"/>
        <end position="180"/>
    </location>
</feature>
<keyword evidence="3" id="KW-1185">Reference proteome</keyword>
<evidence type="ECO:0000256" key="1">
    <source>
        <dbReference type="SAM" id="Phobius"/>
    </source>
</evidence>
<reference evidence="2 3" key="1">
    <citation type="submission" date="2019-01" db="EMBL/GenBank/DDBJ databases">
        <authorList>
            <person name="Li J."/>
        </authorList>
    </citation>
    <scope>NUCLEOTIDE SEQUENCE [LARGE SCALE GENOMIC DNA]</scope>
    <source>
        <strain evidence="2 3">CCUG 35506</strain>
    </source>
</reference>